<protein>
    <recommendedName>
        <fullName evidence="3">ParB-like nuclease family protein</fullName>
    </recommendedName>
</protein>
<dbReference type="AlphaFoldDB" id="A0A2V2YT08"/>
<accession>A0A2V2YT08</accession>
<gene>
    <name evidence="1" type="ORF">DFQ01_109138</name>
</gene>
<evidence type="ECO:0000313" key="2">
    <source>
        <dbReference type="Proteomes" id="UP000246635"/>
    </source>
</evidence>
<proteinExistence type="predicted"/>
<name>A0A2V2YT08_9BACL</name>
<dbReference type="SUPFAM" id="SSF109709">
    <property type="entry name" value="KorB DNA-binding domain-like"/>
    <property type="match status" value="1"/>
</dbReference>
<dbReference type="OrthoDB" id="2972892at2"/>
<sequence length="248" mass="29603">MPDLNYKCQDIRLNLIEPLYTETTTKKGLLTKCKLIRQGRLLELPLVIQKDMTQDIYWLVAGYPEFEAYKECSVDIVPVRVQPLSDVIEQRLVLLSRMFHHERNTWIDRHKQINELVSNGISEKDIAKRLGCTESDIMHYLIHPDIPEEIVRLAFERKRSFPNIEDIRKLELHKFVKDRLYTALVDGQLSGDKLQKLKWLLSISLFKFLNWKEQWECIQEFVIHYKEYLLSKWTQQLEDRLNVFTQAN</sequence>
<organism evidence="1 2">
    <name type="scientific">Paenibacillus cellulosilyticus</name>
    <dbReference type="NCBI Taxonomy" id="375489"/>
    <lineage>
        <taxon>Bacteria</taxon>
        <taxon>Bacillati</taxon>
        <taxon>Bacillota</taxon>
        <taxon>Bacilli</taxon>
        <taxon>Bacillales</taxon>
        <taxon>Paenibacillaceae</taxon>
        <taxon>Paenibacillus</taxon>
    </lineage>
</organism>
<dbReference type="Proteomes" id="UP000246635">
    <property type="component" value="Unassembled WGS sequence"/>
</dbReference>
<evidence type="ECO:0008006" key="3">
    <source>
        <dbReference type="Google" id="ProtNLM"/>
    </source>
</evidence>
<dbReference type="RefSeq" id="WP_110044546.1">
    <property type="nucleotide sequence ID" value="NZ_CP054613.1"/>
</dbReference>
<comment type="caution">
    <text evidence="1">The sequence shown here is derived from an EMBL/GenBank/DDBJ whole genome shotgun (WGS) entry which is preliminary data.</text>
</comment>
<evidence type="ECO:0000313" key="1">
    <source>
        <dbReference type="EMBL" id="PWW02513.1"/>
    </source>
</evidence>
<keyword evidence="2" id="KW-1185">Reference proteome</keyword>
<reference evidence="1 2" key="1">
    <citation type="submission" date="2018-05" db="EMBL/GenBank/DDBJ databases">
        <title>Genomic Encyclopedia of Type Strains, Phase III (KMG-III): the genomes of soil and plant-associated and newly described type strains.</title>
        <authorList>
            <person name="Whitman W."/>
        </authorList>
    </citation>
    <scope>NUCLEOTIDE SEQUENCE [LARGE SCALE GENOMIC DNA]</scope>
    <source>
        <strain evidence="1 2">CECT 5696</strain>
    </source>
</reference>
<dbReference type="EMBL" id="QGTQ01000009">
    <property type="protein sequence ID" value="PWW02513.1"/>
    <property type="molecule type" value="Genomic_DNA"/>
</dbReference>